<comment type="similarity">
    <text evidence="1">Belongs to the universal stress protein A family.</text>
</comment>
<feature type="domain" description="UspA" evidence="2">
    <location>
        <begin position="5"/>
        <end position="136"/>
    </location>
</feature>
<dbReference type="PRINTS" id="PR01438">
    <property type="entry name" value="UNVRSLSTRESS"/>
</dbReference>
<dbReference type="InterPro" id="IPR006016">
    <property type="entry name" value="UspA"/>
</dbReference>
<dbReference type="EMBL" id="AP024355">
    <property type="protein sequence ID" value="BCR05613.1"/>
    <property type="molecule type" value="Genomic_DNA"/>
</dbReference>
<dbReference type="RefSeq" id="WP_221249027.1">
    <property type="nucleotide sequence ID" value="NZ_AP024355.1"/>
</dbReference>
<accession>A0ABM8HXT6</accession>
<reference evidence="3 4" key="2">
    <citation type="journal article" date="2021" name="Int. J. Syst. Evol. Microbiol.">
        <title>Isolation and Polyphasic Characterization of Desulfuromonas versatilis sp. Nov., an Electrogenic Bacteria Capable of Versatile Metabolism Isolated from a Graphene Oxide-Reducing Enrichment Culture.</title>
        <authorList>
            <person name="Xie L."/>
            <person name="Yoshida N."/>
            <person name="Ishii S."/>
            <person name="Meng L."/>
        </authorList>
    </citation>
    <scope>NUCLEOTIDE SEQUENCE [LARGE SCALE GENOMIC DNA]</scope>
    <source>
        <strain evidence="3 4">NIT-T3</strain>
    </source>
</reference>
<dbReference type="Proteomes" id="UP001319827">
    <property type="component" value="Chromosome"/>
</dbReference>
<dbReference type="CDD" id="cd00293">
    <property type="entry name" value="USP-like"/>
    <property type="match status" value="2"/>
</dbReference>
<gene>
    <name evidence="3" type="ORF">DESUT3_26820</name>
</gene>
<evidence type="ECO:0000313" key="3">
    <source>
        <dbReference type="EMBL" id="BCR05613.1"/>
    </source>
</evidence>
<dbReference type="InterPro" id="IPR006015">
    <property type="entry name" value="Universal_stress_UspA"/>
</dbReference>
<dbReference type="PANTHER" id="PTHR46268:SF6">
    <property type="entry name" value="UNIVERSAL STRESS PROTEIN UP12"/>
    <property type="match status" value="1"/>
</dbReference>
<evidence type="ECO:0000313" key="4">
    <source>
        <dbReference type="Proteomes" id="UP001319827"/>
    </source>
</evidence>
<reference evidence="3 4" key="1">
    <citation type="journal article" date="2016" name="C (Basel)">
        <title>Selective Growth of and Electricity Production by Marine Exoelectrogenic Bacteria in Self-Aggregated Hydrogel of Microbially Reduced Graphene Oxide.</title>
        <authorList>
            <person name="Yoshida N."/>
            <person name="Goto Y."/>
            <person name="Miyata Y."/>
        </authorList>
    </citation>
    <scope>NUCLEOTIDE SEQUENCE [LARGE SCALE GENOMIC DNA]</scope>
    <source>
        <strain evidence="3 4">NIT-T3</strain>
    </source>
</reference>
<dbReference type="InterPro" id="IPR014729">
    <property type="entry name" value="Rossmann-like_a/b/a_fold"/>
</dbReference>
<proteinExistence type="inferred from homology"/>
<sequence length="293" mass="32302">MTKINQVLAATDFSEPARVAMKRAISICQGHGAHLEAVHVIEELPPAELLSLERSQEISRHQLLEELEKTGSGGVEGNCRVETGKVFVSIIRSAREIPADLIVVGAHHNPSFRDHFLGTTAEKLVRKSPIPVLVTKQPPKSPYKRILVPIDFSDASMDALNMALALAPQASVELLHVYSFWGEGRLSMAAYGKDVLEQYRQEAQKMAKSSMKKFVEENDIALPPFSQHLRQGHAASEIIKFAKELDVELIVMGTTGRSGLRQVLVGSVTEHVLRAGPCDILTVRSPEFQFELP</sequence>
<organism evidence="3 4">
    <name type="scientific">Desulfuromonas versatilis</name>
    <dbReference type="NCBI Taxonomy" id="2802975"/>
    <lineage>
        <taxon>Bacteria</taxon>
        <taxon>Pseudomonadati</taxon>
        <taxon>Thermodesulfobacteriota</taxon>
        <taxon>Desulfuromonadia</taxon>
        <taxon>Desulfuromonadales</taxon>
        <taxon>Desulfuromonadaceae</taxon>
        <taxon>Desulfuromonas</taxon>
    </lineage>
</organism>
<dbReference type="SUPFAM" id="SSF52402">
    <property type="entry name" value="Adenine nucleotide alpha hydrolases-like"/>
    <property type="match status" value="2"/>
</dbReference>
<dbReference type="Pfam" id="PF00582">
    <property type="entry name" value="Usp"/>
    <property type="match status" value="2"/>
</dbReference>
<feature type="domain" description="UspA" evidence="2">
    <location>
        <begin position="143"/>
        <end position="284"/>
    </location>
</feature>
<dbReference type="Gene3D" id="3.40.50.620">
    <property type="entry name" value="HUPs"/>
    <property type="match status" value="2"/>
</dbReference>
<dbReference type="PANTHER" id="PTHR46268">
    <property type="entry name" value="STRESS RESPONSE PROTEIN NHAX"/>
    <property type="match status" value="1"/>
</dbReference>
<name>A0ABM8HXT6_9BACT</name>
<evidence type="ECO:0000259" key="2">
    <source>
        <dbReference type="Pfam" id="PF00582"/>
    </source>
</evidence>
<protein>
    <submittedName>
        <fullName evidence="3">Universal stress protein</fullName>
    </submittedName>
</protein>
<evidence type="ECO:0000256" key="1">
    <source>
        <dbReference type="ARBA" id="ARBA00008791"/>
    </source>
</evidence>
<keyword evidence="4" id="KW-1185">Reference proteome</keyword>